<evidence type="ECO:0000313" key="15">
    <source>
        <dbReference type="Proteomes" id="UP000230094"/>
    </source>
</evidence>
<sequence length="286" mass="32763">MKKVIVILGQTATGKSALAVKIALQLPSGSSTKKGGEIISADSRQVYRNLNIGTGKITEKEMRGIPHHLLDIVPPKTKFSVTEYQKKAIYAMADIIKRDKVPIICGGTGFYIDAITKGVIFPNVPQNNKLRKKLLRKSATALFRKLEKLDPERAKNIDKNNKIRLVRAIEIAQALGEVPKITEVKPLYKFVKIGLYLPPEKLKKKVEKRVKQMFQDGLLNEIKKLKKSGISNKRLKEFGFEYWQPTEEKVIKETLKYAKRQMTWFKRDKKIKWFDASKKIKLPKNF</sequence>
<organism evidence="14 15">
    <name type="scientific">Candidatus Nomurabacteria bacterium CG10_big_fil_rev_8_21_14_0_10_35_16</name>
    <dbReference type="NCBI Taxonomy" id="1974731"/>
    <lineage>
        <taxon>Bacteria</taxon>
        <taxon>Candidatus Nomuraibacteriota</taxon>
    </lineage>
</organism>
<dbReference type="InterPro" id="IPR018022">
    <property type="entry name" value="IPT"/>
</dbReference>
<dbReference type="Gene3D" id="3.40.50.300">
    <property type="entry name" value="P-loop containing nucleotide triphosphate hydrolases"/>
    <property type="match status" value="1"/>
</dbReference>
<name>A0A2H0TAS8_9BACT</name>
<feature type="binding site" evidence="10">
    <location>
        <begin position="9"/>
        <end position="16"/>
    </location>
    <ligand>
        <name>ATP</name>
        <dbReference type="ChEBI" id="CHEBI:30616"/>
    </ligand>
</feature>
<comment type="catalytic activity">
    <reaction evidence="9 10 11">
        <text>adenosine(37) in tRNA + dimethylallyl diphosphate = N(6)-dimethylallyladenosine(37) in tRNA + diphosphate</text>
        <dbReference type="Rhea" id="RHEA:26482"/>
        <dbReference type="Rhea" id="RHEA-COMP:10162"/>
        <dbReference type="Rhea" id="RHEA-COMP:10375"/>
        <dbReference type="ChEBI" id="CHEBI:33019"/>
        <dbReference type="ChEBI" id="CHEBI:57623"/>
        <dbReference type="ChEBI" id="CHEBI:74411"/>
        <dbReference type="ChEBI" id="CHEBI:74415"/>
        <dbReference type="EC" id="2.5.1.75"/>
    </reaction>
</comment>
<dbReference type="SUPFAM" id="SSF52540">
    <property type="entry name" value="P-loop containing nucleoside triphosphate hydrolases"/>
    <property type="match status" value="1"/>
</dbReference>
<protein>
    <recommendedName>
        <fullName evidence="10">tRNA dimethylallyltransferase</fullName>
        <ecNumber evidence="10">2.5.1.75</ecNumber>
    </recommendedName>
    <alternativeName>
        <fullName evidence="10">Dimethylallyl diphosphate:tRNA dimethylallyltransferase</fullName>
        <shortName evidence="10">DMAPP:tRNA dimethylallyltransferase</shortName>
        <shortName evidence="10">DMATase</shortName>
    </alternativeName>
    <alternativeName>
        <fullName evidence="10">Isopentenyl-diphosphate:tRNA isopentenyltransferase</fullName>
        <shortName evidence="10">IPP transferase</shortName>
        <shortName evidence="10">IPPT</shortName>
        <shortName evidence="10">IPTase</shortName>
    </alternativeName>
</protein>
<keyword evidence="6 10" id="KW-0547">Nucleotide-binding</keyword>
<dbReference type="HAMAP" id="MF_00185">
    <property type="entry name" value="IPP_trans"/>
    <property type="match status" value="1"/>
</dbReference>
<evidence type="ECO:0000256" key="4">
    <source>
        <dbReference type="ARBA" id="ARBA00022679"/>
    </source>
</evidence>
<dbReference type="EMBL" id="PFCQ01000014">
    <property type="protein sequence ID" value="PIR68093.1"/>
    <property type="molecule type" value="Genomic_DNA"/>
</dbReference>
<keyword evidence="8 10" id="KW-0460">Magnesium</keyword>
<evidence type="ECO:0000256" key="1">
    <source>
        <dbReference type="ARBA" id="ARBA00001946"/>
    </source>
</evidence>
<dbReference type="NCBIfam" id="TIGR00174">
    <property type="entry name" value="miaA"/>
    <property type="match status" value="1"/>
</dbReference>
<comment type="similarity">
    <text evidence="3 10 13">Belongs to the IPP transferase family.</text>
</comment>
<proteinExistence type="inferred from homology"/>
<dbReference type="PANTHER" id="PTHR11088">
    <property type="entry name" value="TRNA DIMETHYLALLYLTRANSFERASE"/>
    <property type="match status" value="1"/>
</dbReference>
<evidence type="ECO:0000256" key="7">
    <source>
        <dbReference type="ARBA" id="ARBA00022840"/>
    </source>
</evidence>
<evidence type="ECO:0000256" key="5">
    <source>
        <dbReference type="ARBA" id="ARBA00022694"/>
    </source>
</evidence>
<evidence type="ECO:0000256" key="2">
    <source>
        <dbReference type="ARBA" id="ARBA00003213"/>
    </source>
</evidence>
<comment type="caution">
    <text evidence="14">The sequence shown here is derived from an EMBL/GenBank/DDBJ whole genome shotgun (WGS) entry which is preliminary data.</text>
</comment>
<evidence type="ECO:0000256" key="12">
    <source>
        <dbReference type="RuleBase" id="RU003784"/>
    </source>
</evidence>
<accession>A0A2H0TAS8</accession>
<feature type="site" description="Interaction with substrate tRNA" evidence="10">
    <location>
        <position position="108"/>
    </location>
</feature>
<reference evidence="15" key="1">
    <citation type="submission" date="2017-09" db="EMBL/GenBank/DDBJ databases">
        <title>Depth-based differentiation of microbial function through sediment-hosted aquifers and enrichment of novel symbionts in the deep terrestrial subsurface.</title>
        <authorList>
            <person name="Probst A.J."/>
            <person name="Ladd B."/>
            <person name="Jarett J.K."/>
            <person name="Geller-Mcgrath D.E."/>
            <person name="Sieber C.M.K."/>
            <person name="Emerson J.B."/>
            <person name="Anantharaman K."/>
            <person name="Thomas B.C."/>
            <person name="Malmstrom R."/>
            <person name="Stieglmeier M."/>
            <person name="Klingl A."/>
            <person name="Woyke T."/>
            <person name="Ryan C.M."/>
            <person name="Banfield J.F."/>
        </authorList>
    </citation>
    <scope>NUCLEOTIDE SEQUENCE [LARGE SCALE GENOMIC DNA]</scope>
</reference>
<evidence type="ECO:0000313" key="14">
    <source>
        <dbReference type="EMBL" id="PIR68093.1"/>
    </source>
</evidence>
<keyword evidence="4 10" id="KW-0808">Transferase</keyword>
<dbReference type="Proteomes" id="UP000230094">
    <property type="component" value="Unassembled WGS sequence"/>
</dbReference>
<dbReference type="InterPro" id="IPR027417">
    <property type="entry name" value="P-loop_NTPase"/>
</dbReference>
<dbReference type="GO" id="GO:0052381">
    <property type="term" value="F:tRNA dimethylallyltransferase activity"/>
    <property type="evidence" value="ECO:0007669"/>
    <property type="project" value="UniProtKB-UniRule"/>
</dbReference>
<evidence type="ECO:0000256" key="9">
    <source>
        <dbReference type="ARBA" id="ARBA00049563"/>
    </source>
</evidence>
<comment type="subunit">
    <text evidence="10">Monomer.</text>
</comment>
<evidence type="ECO:0000256" key="10">
    <source>
        <dbReference type="HAMAP-Rule" id="MF_00185"/>
    </source>
</evidence>
<evidence type="ECO:0000256" key="11">
    <source>
        <dbReference type="RuleBase" id="RU003783"/>
    </source>
</evidence>
<dbReference type="GO" id="GO:0006400">
    <property type="term" value="P:tRNA modification"/>
    <property type="evidence" value="ECO:0007669"/>
    <property type="project" value="TreeGrafter"/>
</dbReference>
<dbReference type="EC" id="2.5.1.75" evidence="10"/>
<dbReference type="Pfam" id="PF01715">
    <property type="entry name" value="IPPT"/>
    <property type="match status" value="1"/>
</dbReference>
<keyword evidence="5 10" id="KW-0819">tRNA processing</keyword>
<comment type="cofactor">
    <cofactor evidence="1 10">
        <name>Mg(2+)</name>
        <dbReference type="ChEBI" id="CHEBI:18420"/>
    </cofactor>
</comment>
<comment type="caution">
    <text evidence="10">Lacks conserved residue(s) required for the propagation of feature annotation.</text>
</comment>
<gene>
    <name evidence="10 14" type="primary">miaA</name>
    <name evidence="14" type="ORF">COU49_02860</name>
</gene>
<dbReference type="GO" id="GO:0005524">
    <property type="term" value="F:ATP binding"/>
    <property type="evidence" value="ECO:0007669"/>
    <property type="project" value="UniProtKB-UniRule"/>
</dbReference>
<evidence type="ECO:0000256" key="8">
    <source>
        <dbReference type="ARBA" id="ARBA00022842"/>
    </source>
</evidence>
<dbReference type="Gene3D" id="1.10.20.140">
    <property type="match status" value="1"/>
</dbReference>
<keyword evidence="7 10" id="KW-0067">ATP-binding</keyword>
<evidence type="ECO:0000256" key="3">
    <source>
        <dbReference type="ARBA" id="ARBA00005842"/>
    </source>
</evidence>
<evidence type="ECO:0000256" key="13">
    <source>
        <dbReference type="RuleBase" id="RU003785"/>
    </source>
</evidence>
<comment type="function">
    <text evidence="2 10 12">Catalyzes the transfer of a dimethylallyl group onto the adenine at position 37 in tRNAs that read codons beginning with uridine, leading to the formation of N6-(dimethylallyl)adenosine (i(6)A).</text>
</comment>
<feature type="site" description="Interaction with substrate tRNA" evidence="10">
    <location>
        <position position="131"/>
    </location>
</feature>
<dbReference type="InterPro" id="IPR039657">
    <property type="entry name" value="Dimethylallyltransferase"/>
</dbReference>
<dbReference type="AlphaFoldDB" id="A0A2H0TAS8"/>
<feature type="region of interest" description="Interaction with substrate tRNA" evidence="10">
    <location>
        <begin position="42"/>
        <end position="45"/>
    </location>
</feature>
<dbReference type="PANTHER" id="PTHR11088:SF60">
    <property type="entry name" value="TRNA DIMETHYLALLYLTRANSFERASE"/>
    <property type="match status" value="1"/>
</dbReference>
<evidence type="ECO:0000256" key="6">
    <source>
        <dbReference type="ARBA" id="ARBA00022741"/>
    </source>
</evidence>
<feature type="binding site" evidence="10">
    <location>
        <begin position="11"/>
        <end position="16"/>
    </location>
    <ligand>
        <name>substrate</name>
    </ligand>
</feature>